<proteinExistence type="predicted"/>
<dbReference type="OrthoDB" id="7875733at2"/>
<gene>
    <name evidence="1" type="ORF">EUU22_01460</name>
</gene>
<dbReference type="EMBL" id="SDVB01000050">
    <property type="protein sequence ID" value="RYC26874.1"/>
    <property type="molecule type" value="Genomic_DNA"/>
</dbReference>
<evidence type="ECO:0000313" key="2">
    <source>
        <dbReference type="Proteomes" id="UP000291088"/>
    </source>
</evidence>
<keyword evidence="2" id="KW-1185">Reference proteome</keyword>
<evidence type="ECO:0000313" key="1">
    <source>
        <dbReference type="EMBL" id="RYC26874.1"/>
    </source>
</evidence>
<name>A0A4Q2U1G5_9HYPH</name>
<reference evidence="1 2" key="1">
    <citation type="submission" date="2019-01" db="EMBL/GenBank/DDBJ databases">
        <authorList>
            <person name="Deng T."/>
        </authorList>
    </citation>
    <scope>NUCLEOTIDE SEQUENCE [LARGE SCALE GENOMIC DNA]</scope>
    <source>
        <strain evidence="1 2">F8825</strain>
    </source>
</reference>
<dbReference type="AlphaFoldDB" id="A0A4Q2U1G5"/>
<protein>
    <submittedName>
        <fullName evidence="1">Uncharacterized protein</fullName>
    </submittedName>
</protein>
<accession>A0A4Q2U1G5</accession>
<dbReference type="RefSeq" id="WP_129330348.1">
    <property type="nucleotide sequence ID" value="NZ_SDVB01000050.1"/>
</dbReference>
<dbReference type="Proteomes" id="UP000291088">
    <property type="component" value="Unassembled WGS sequence"/>
</dbReference>
<sequence>MAYSAADLQAHPRFLLAVRFLADKLRGVHDGNPRLARFLASQQRWLLSQAAFALHNEYDPAVPRSGLTISRLRDMATGVDAASRNTILNFLNQLQAYRFMRIAGEAAKRPRRFEPTQVSVEAMFNWLLANLAALDQMDGGARAATLVDHPELFRLIQPQAARQTIEDPRWREPPPRVAMFLWTESGGLVMDELMRRVGTGVPEAELVDVGRIDARAMAETFRMSRTHLQRLLNRAIAEGCLVWKGDGRKEGLCLTRDFLQEYLGWQAIKFAAVDEAYEDACRKLNLCGPEEIRPAATER</sequence>
<comment type="caution">
    <text evidence="1">The sequence shown here is derived from an EMBL/GenBank/DDBJ whole genome shotgun (WGS) entry which is preliminary data.</text>
</comment>
<organism evidence="1 2">
    <name type="scientific">Ciceribacter ferrooxidans</name>
    <dbReference type="NCBI Taxonomy" id="2509717"/>
    <lineage>
        <taxon>Bacteria</taxon>
        <taxon>Pseudomonadati</taxon>
        <taxon>Pseudomonadota</taxon>
        <taxon>Alphaproteobacteria</taxon>
        <taxon>Hyphomicrobiales</taxon>
        <taxon>Rhizobiaceae</taxon>
        <taxon>Ciceribacter</taxon>
    </lineage>
</organism>